<evidence type="ECO:0000313" key="2">
    <source>
        <dbReference type="EMBL" id="MCU5746607.1"/>
    </source>
</evidence>
<gene>
    <name evidence="2" type="ORF">N9R04_07755</name>
</gene>
<reference evidence="2 3" key="1">
    <citation type="journal article" date="2023" name="Int. J. Syst. Evol. Microbiol.">
        <title>Streptococcus sciuri sp. nov., Staphylococcus marylandisciuri sp. nov. and Staphylococcus americanisciuri sp. nov., isolated from faeces of eastern grey squirrel (Sciurus carolinensis).</title>
        <authorList>
            <person name="Volokhov D.V."/>
            <person name="Zagorodnyaya T.A."/>
            <person name="Furtak V.A."/>
            <person name="Nattanmai G."/>
            <person name="Randall L."/>
            <person name="Jose S."/>
            <person name="Gao Y."/>
            <person name="Eisenberg T."/>
            <person name="Delmonte P."/>
            <person name="Blom J."/>
            <person name="Mitchell K.K."/>
        </authorList>
    </citation>
    <scope>NUCLEOTIDE SEQUENCE [LARGE SCALE GENOMIC DNA]</scope>
    <source>
        <strain evidence="2 3">SQ8-PEA</strain>
    </source>
</reference>
<evidence type="ECO:0000256" key="1">
    <source>
        <dbReference type="SAM" id="Phobius"/>
    </source>
</evidence>
<sequence length="77" mass="8418">MQKFIYIALVCGIISGVGIFLKLPIFPVLFIPIVINIVGIISVLITLPDKEINGFLKLGGLFINIMPLFGAFTLMHS</sequence>
<dbReference type="EMBL" id="JAOPKZ010000012">
    <property type="protein sequence ID" value="MCU5746607.1"/>
    <property type="molecule type" value="Genomic_DNA"/>
</dbReference>
<organism evidence="2 3">
    <name type="scientific">Staphylococcus marylandisciuri</name>
    <dbReference type="NCBI Taxonomy" id="2981529"/>
    <lineage>
        <taxon>Bacteria</taxon>
        <taxon>Bacillati</taxon>
        <taxon>Bacillota</taxon>
        <taxon>Bacilli</taxon>
        <taxon>Bacillales</taxon>
        <taxon>Staphylococcaceae</taxon>
        <taxon>Staphylococcus</taxon>
    </lineage>
</organism>
<protein>
    <submittedName>
        <fullName evidence="2">Uncharacterized protein</fullName>
    </submittedName>
</protein>
<keyword evidence="1" id="KW-0472">Membrane</keyword>
<feature type="transmembrane region" description="Helical" evidence="1">
    <location>
        <begin position="29"/>
        <end position="47"/>
    </location>
</feature>
<feature type="transmembrane region" description="Helical" evidence="1">
    <location>
        <begin position="5"/>
        <end position="23"/>
    </location>
</feature>
<keyword evidence="1" id="KW-1133">Transmembrane helix</keyword>
<keyword evidence="1" id="KW-0812">Transmembrane</keyword>
<feature type="transmembrane region" description="Helical" evidence="1">
    <location>
        <begin position="54"/>
        <end position="75"/>
    </location>
</feature>
<accession>A0ABT2QRP4</accession>
<proteinExistence type="predicted"/>
<dbReference type="RefSeq" id="WP_262856249.1">
    <property type="nucleotide sequence ID" value="NZ_JAOPKZ010000012.1"/>
</dbReference>
<evidence type="ECO:0000313" key="3">
    <source>
        <dbReference type="Proteomes" id="UP001209553"/>
    </source>
</evidence>
<name>A0ABT2QRP4_9STAP</name>
<comment type="caution">
    <text evidence="2">The sequence shown here is derived from an EMBL/GenBank/DDBJ whole genome shotgun (WGS) entry which is preliminary data.</text>
</comment>
<dbReference type="Proteomes" id="UP001209553">
    <property type="component" value="Unassembled WGS sequence"/>
</dbReference>
<keyword evidence="3" id="KW-1185">Reference proteome</keyword>